<dbReference type="PANTHER" id="PTHR43760:SF1">
    <property type="entry name" value="ENDORIBONUCLEASE L-PSP_CHORISMATE MUTASE-LIKE DOMAIN-CONTAINING PROTEIN"/>
    <property type="match status" value="1"/>
</dbReference>
<feature type="domain" description="Endoribonuclease L-PSP/chorismate mutase-like" evidence="1">
    <location>
        <begin position="7"/>
        <end position="143"/>
    </location>
</feature>
<dbReference type="eggNOG" id="COG0251">
    <property type="taxonomic scope" value="Bacteria"/>
</dbReference>
<dbReference type="HOGENOM" id="CLU_104845_0_1_5"/>
<dbReference type="Pfam" id="PF14588">
    <property type="entry name" value="YjgF_endoribonc"/>
    <property type="match status" value="1"/>
</dbReference>
<dbReference type="InterPro" id="IPR013813">
    <property type="entry name" value="Endoribo_LPSP/chorism_mut-like"/>
</dbReference>
<proteinExistence type="predicted"/>
<dbReference type="KEGG" id="mes:Meso_1379"/>
<evidence type="ECO:0000313" key="2">
    <source>
        <dbReference type="EMBL" id="ABG62775.1"/>
    </source>
</evidence>
<dbReference type="InterPro" id="IPR035959">
    <property type="entry name" value="RutC-like_sf"/>
</dbReference>
<dbReference type="STRING" id="266779.Meso_1379"/>
<dbReference type="CDD" id="cd02199">
    <property type="entry name" value="YjgF_YER057c_UK114_like_1"/>
    <property type="match status" value="1"/>
</dbReference>
<evidence type="ECO:0000259" key="1">
    <source>
        <dbReference type="Pfam" id="PF14588"/>
    </source>
</evidence>
<organism evidence="2">
    <name type="scientific">Chelativorans sp. (strain BNC1)</name>
    <dbReference type="NCBI Taxonomy" id="266779"/>
    <lineage>
        <taxon>Bacteria</taxon>
        <taxon>Pseudomonadati</taxon>
        <taxon>Pseudomonadota</taxon>
        <taxon>Alphaproteobacteria</taxon>
        <taxon>Hyphomicrobiales</taxon>
        <taxon>Phyllobacteriaceae</taxon>
        <taxon>Chelativorans</taxon>
    </lineage>
</organism>
<dbReference type="Gene3D" id="3.30.1330.40">
    <property type="entry name" value="RutC-like"/>
    <property type="match status" value="1"/>
</dbReference>
<accession>Q11IK0</accession>
<dbReference type="AlphaFoldDB" id="Q11IK0"/>
<protein>
    <submittedName>
        <fullName evidence="2">Endoribonuclease L-PSP</fullName>
    </submittedName>
</protein>
<reference evidence="2" key="1">
    <citation type="submission" date="2006-06" db="EMBL/GenBank/DDBJ databases">
        <title>Complete sequence of chromosome of Chelativorans sp. BNC1.</title>
        <authorList>
            <consortium name="US DOE Joint Genome Institute"/>
            <person name="Copeland A."/>
            <person name="Lucas S."/>
            <person name="Lapidus A."/>
            <person name="Barry K."/>
            <person name="Detter J.C."/>
            <person name="Glavina del Rio T."/>
            <person name="Hammon N."/>
            <person name="Israni S."/>
            <person name="Dalin E."/>
            <person name="Tice H."/>
            <person name="Pitluck S."/>
            <person name="Chertkov O."/>
            <person name="Brettin T."/>
            <person name="Bruce D."/>
            <person name="Han C."/>
            <person name="Tapia R."/>
            <person name="Gilna P."/>
            <person name="Schmutz J."/>
            <person name="Larimer F."/>
            <person name="Land M."/>
            <person name="Hauser L."/>
            <person name="Kyrpides N."/>
            <person name="Mikhailova N."/>
            <person name="Richardson P."/>
        </authorList>
    </citation>
    <scope>NUCLEOTIDE SEQUENCE</scope>
    <source>
        <strain evidence="2">BNC1</strain>
    </source>
</reference>
<gene>
    <name evidence="2" type="ordered locus">Meso_1379</name>
</gene>
<dbReference type="SUPFAM" id="SSF55298">
    <property type="entry name" value="YjgF-like"/>
    <property type="match status" value="1"/>
</dbReference>
<dbReference type="PANTHER" id="PTHR43760">
    <property type="entry name" value="ENDORIBONUCLEASE-RELATED"/>
    <property type="match status" value="1"/>
</dbReference>
<name>Q11IK0_CHESB</name>
<dbReference type="EMBL" id="CP000390">
    <property type="protein sequence ID" value="ABG62775.1"/>
    <property type="molecule type" value="Genomic_DNA"/>
</dbReference>
<sequence length="158" mass="16694">MSDAIDKRLLELGVELPNPAAPAANYVSYVQTGDLLFISGQLPIKDGKLMAMGLLGRELGTEAGKLAAKWSAVNVLAQVRAALGDLERIKRIVRITIFVASTPDYVEHHVVANGASDFLVAALGDRGRHARAAIGMASLPLNAPVEIDAIIEVAQDVS</sequence>
<dbReference type="OrthoDB" id="9806350at2"/>